<evidence type="ECO:0000313" key="2">
    <source>
        <dbReference type="Proteomes" id="UP000033684"/>
    </source>
</evidence>
<dbReference type="EMBL" id="LAJX01000102">
    <property type="protein sequence ID" value="KJV06546.1"/>
    <property type="molecule type" value="Genomic_DNA"/>
</dbReference>
<evidence type="ECO:0000313" key="1">
    <source>
        <dbReference type="EMBL" id="KJV06546.1"/>
    </source>
</evidence>
<reference evidence="2" key="1">
    <citation type="submission" date="2015-03" db="EMBL/GenBank/DDBJ databases">
        <title>Draft genome sequence of a novel methanotroph (Sn10-6) isolated from flooded ricefield rhizosphere in India.</title>
        <authorList>
            <person name="Pandit P.S."/>
            <person name="Pore S.D."/>
            <person name="Arora P."/>
            <person name="Kapse N.G."/>
            <person name="Dhakephalkar P.K."/>
            <person name="Rahalkar M.C."/>
        </authorList>
    </citation>
    <scope>NUCLEOTIDE SEQUENCE [LARGE SCALE GENOMIC DNA]</scope>
    <source>
        <strain evidence="2">Sn10-6</strain>
    </source>
</reference>
<evidence type="ECO:0008006" key="3">
    <source>
        <dbReference type="Google" id="ProtNLM"/>
    </source>
</evidence>
<dbReference type="OrthoDB" id="1488190at2"/>
<reference evidence="1 2" key="2">
    <citation type="journal article" date="2016" name="Microb. Ecol.">
        <title>Genome Characteristics of a Novel Type I Methanotroph (Sn10-6) Isolated from a Flooded Indian Rice Field.</title>
        <authorList>
            <person name="Rahalkar M.C."/>
            <person name="Pandit P.S."/>
            <person name="Dhakephalkar P.K."/>
            <person name="Pore S."/>
            <person name="Arora P."/>
            <person name="Kapse N."/>
        </authorList>
    </citation>
    <scope>NUCLEOTIDE SEQUENCE [LARGE SCALE GENOMIC DNA]</scope>
    <source>
        <strain evidence="1 2">Sn10-6</strain>
    </source>
</reference>
<name>A0A0F3IIJ1_9GAMM</name>
<sequence>MSYFHFALGHLHDSECLQVLVHGTIFDLSVHTDESLAASKTTNPVFADLSPEKAKSYTHFVEIPDEHFDSNAPKWVKVVRPKQAGSHLNEVVLMSHIIPPVILRNFYRSDMWKQRLSRQHGRHAPQGMKANQPAINSHTNGRLYWLGIETQATDEEKAIDKMVAAQYLVDTQTTAAGLIAHHPDLATVQPVTAAYIRDAHILPDPKVNPDQYNAMQVLNDAMTNTPSWSPVIDCKDKNGNPITADYDLGEFKQGQKLQTFDITGNVLSASAVPIVGAKRTSSDDLQLQNQLWSPAPGTSVLKKSNTKNTALNVERLVEDTEFKWTVPYQTYTSGIKLDKDSLKIDPKNNFSIDAYNVYSRTFYVAFELFDDQGHSLGPRQSIDGLSAVDTIMGIPIPVFPTTERFNIGTASAIKIYFGSLGVSNWDKVSWDDLNVSDRGALLTGAWQYGIPIIFMIAGKIITSTQTFNKIVNDKELRLAAVAVLSFLVAGGVATKAALTNWKETMLQFGNVVISFVVKKGMEKLGEWLLEQVGEGELSNAFGPVGWLFKLAAVALDFELIAITTGEVLSSDSLVTAEIKRAIDVSLTLHPDPRHGEAGHPETAVWSSVAAYYVATLQVQGGTNFELKGTMPATTSGTPIPLLFENVPAGGNFRIFIGLYSANGWLASSWQNNWTPAVPNQGTTLNLGDKSVTENLVPLGIDTQYVYKEKIQYANSDFSWVANGEPPSTNLTSLNCAATGGLCELTAITVNNSAFQVGYIWRAANQHLHPDSPDAPISDQQLYGLQNLSVLADPGSRLISSTIGLTQKPGIAYAPSLNTDNTIDQNNFILDPRNGSLNLRQVVLDGESDFGLGKPNLLSWGSFPLDNLDSMAIHPNNAVLACSFSKHKLMILNLPAAPSPDGQAPEALLVSGEGVREGLMKGPKALAVAPDGRILILESLNNRVQAFDILGNAVPSFTPYPWVYTVNTADVAPMLDAGQVPLQFTDGLIVAGQNFIAPLTNASYIAELDSGKFQPNSKDPLLAALALLNINPSYDPDALNDPSVSSQIEVVQPGSSWIITDPRKLAWQILYQDGLLNVYQRPLSVSIKVQQPGERWLLSDNLLGLAWLLTVSSGNPKLVEVFDCLTYFPLQAGPNGADLNYLDMAVEAQGYLYILSYTNDGGSASDYLLDVYNPDGTFLFRSPDSAITTQPQNIVAGRLTVDIWRDLYALTYETLKGANGGLQPGLAHWTPTPPLFSFPLSEQPNFNSQNISAIKADFADHHISLSNQAFIEVINPDGFWDVKDGVTIYHVYRSGDALQVYSIPA</sequence>
<accession>A0A0F3IIJ1</accession>
<dbReference type="PATRIC" id="fig|1632867.3.peg.116"/>
<proteinExistence type="predicted"/>
<dbReference type="RefSeq" id="WP_045779191.1">
    <property type="nucleotide sequence ID" value="NZ_LAJX01000102.1"/>
</dbReference>
<dbReference type="SUPFAM" id="SSF101898">
    <property type="entry name" value="NHL repeat"/>
    <property type="match status" value="1"/>
</dbReference>
<comment type="caution">
    <text evidence="1">The sequence shown here is derived from an EMBL/GenBank/DDBJ whole genome shotgun (WGS) entry which is preliminary data.</text>
</comment>
<organism evidence="1 2">
    <name type="scientific">Methylocucumis oryzae</name>
    <dbReference type="NCBI Taxonomy" id="1632867"/>
    <lineage>
        <taxon>Bacteria</taxon>
        <taxon>Pseudomonadati</taxon>
        <taxon>Pseudomonadota</taxon>
        <taxon>Gammaproteobacteria</taxon>
        <taxon>Methylococcales</taxon>
        <taxon>Methylococcaceae</taxon>
        <taxon>Methylocucumis</taxon>
    </lineage>
</organism>
<dbReference type="Proteomes" id="UP000033684">
    <property type="component" value="Unassembled WGS sequence"/>
</dbReference>
<gene>
    <name evidence="1" type="ORF">VZ94_10430</name>
</gene>
<keyword evidence="2" id="KW-1185">Reference proteome</keyword>
<protein>
    <recommendedName>
        <fullName evidence="3">NHL repeat containing protein</fullName>
    </recommendedName>
</protein>